<evidence type="ECO:0000256" key="2">
    <source>
        <dbReference type="SAM" id="MobiDB-lite"/>
    </source>
</evidence>
<feature type="region of interest" description="Disordered" evidence="2">
    <location>
        <begin position="1"/>
        <end position="137"/>
    </location>
</feature>
<dbReference type="AlphaFoldDB" id="A0AAN9TQP9"/>
<evidence type="ECO:0000313" key="4">
    <source>
        <dbReference type="Proteomes" id="UP001367676"/>
    </source>
</evidence>
<sequence>MPSNTLPSHLHTFNPTSQPRSCHLSGQQSDNQPFSENRAPPVQRKMVTENGGHRKKRKLRDDGDVGATLKSRTKDIEPAPKKRRSPEDSDSAPNLAEEVDDEEELEEDEDQLKKPVGANAAAGASAAETAQGKKTKHIHPCICDLTKQQREKIDAHLARKRNMQRKYDKRVKEIEEELARLEEERLEREREMQEQEELFGDEYELVGKKRKRKKRSARRASMVSLGVKQVINWRKQPRIEVKMTTCSSLRKKYTSYCGRHEYPLSPIRPIDFHKEPALAIRSTVASDMRSKVNIGKKEWLIKHEDKRKIFETPYYV</sequence>
<evidence type="ECO:0000256" key="1">
    <source>
        <dbReference type="SAM" id="Coils"/>
    </source>
</evidence>
<gene>
    <name evidence="3" type="ORF">V9T40_000575</name>
</gene>
<dbReference type="Proteomes" id="UP001367676">
    <property type="component" value="Unassembled WGS sequence"/>
</dbReference>
<feature type="compositionally biased region" description="Polar residues" evidence="2">
    <location>
        <begin position="1"/>
        <end position="35"/>
    </location>
</feature>
<feature type="compositionally biased region" description="Acidic residues" evidence="2">
    <location>
        <begin position="97"/>
        <end position="110"/>
    </location>
</feature>
<reference evidence="3 4" key="1">
    <citation type="submission" date="2024-03" db="EMBL/GenBank/DDBJ databases">
        <title>Adaptation during the transition from Ophiocordyceps entomopathogen to insect associate is accompanied by gene loss and intensified selection.</title>
        <authorList>
            <person name="Ward C.M."/>
            <person name="Onetto C.A."/>
            <person name="Borneman A.R."/>
        </authorList>
    </citation>
    <scope>NUCLEOTIDE SEQUENCE [LARGE SCALE GENOMIC DNA]</scope>
    <source>
        <strain evidence="3">AWRI1</strain>
        <tissue evidence="3">Single Adult Female</tissue>
    </source>
</reference>
<keyword evidence="1" id="KW-0175">Coiled coil</keyword>
<protein>
    <submittedName>
        <fullName evidence="3">Uncharacterized protein</fullName>
    </submittedName>
</protein>
<name>A0AAN9TQP9_9HEMI</name>
<comment type="caution">
    <text evidence="3">The sequence shown here is derived from an EMBL/GenBank/DDBJ whole genome shotgun (WGS) entry which is preliminary data.</text>
</comment>
<evidence type="ECO:0000313" key="3">
    <source>
        <dbReference type="EMBL" id="KAK7579946.1"/>
    </source>
</evidence>
<organism evidence="3 4">
    <name type="scientific">Parthenolecanium corni</name>
    <dbReference type="NCBI Taxonomy" id="536013"/>
    <lineage>
        <taxon>Eukaryota</taxon>
        <taxon>Metazoa</taxon>
        <taxon>Ecdysozoa</taxon>
        <taxon>Arthropoda</taxon>
        <taxon>Hexapoda</taxon>
        <taxon>Insecta</taxon>
        <taxon>Pterygota</taxon>
        <taxon>Neoptera</taxon>
        <taxon>Paraneoptera</taxon>
        <taxon>Hemiptera</taxon>
        <taxon>Sternorrhyncha</taxon>
        <taxon>Coccoidea</taxon>
        <taxon>Coccidae</taxon>
        <taxon>Parthenolecanium</taxon>
    </lineage>
</organism>
<feature type="coiled-coil region" evidence="1">
    <location>
        <begin position="157"/>
        <end position="198"/>
    </location>
</feature>
<proteinExistence type="predicted"/>
<dbReference type="EMBL" id="JBBCAQ010000034">
    <property type="protein sequence ID" value="KAK7579946.1"/>
    <property type="molecule type" value="Genomic_DNA"/>
</dbReference>
<feature type="compositionally biased region" description="Low complexity" evidence="2">
    <location>
        <begin position="117"/>
        <end position="132"/>
    </location>
</feature>
<keyword evidence="4" id="KW-1185">Reference proteome</keyword>
<accession>A0AAN9TQP9</accession>